<keyword evidence="3" id="KW-1185">Reference proteome</keyword>
<organism evidence="2 3">
    <name type="scientific">Phytophthora oleae</name>
    <dbReference type="NCBI Taxonomy" id="2107226"/>
    <lineage>
        <taxon>Eukaryota</taxon>
        <taxon>Sar</taxon>
        <taxon>Stramenopiles</taxon>
        <taxon>Oomycota</taxon>
        <taxon>Peronosporomycetes</taxon>
        <taxon>Peronosporales</taxon>
        <taxon>Peronosporaceae</taxon>
        <taxon>Phytophthora</taxon>
    </lineage>
</organism>
<accession>A0ABD3F9W7</accession>
<proteinExistence type="predicted"/>
<name>A0ABD3F9W7_9STRA</name>
<evidence type="ECO:0000313" key="2">
    <source>
        <dbReference type="EMBL" id="KAL3663647.1"/>
    </source>
</evidence>
<dbReference type="AlphaFoldDB" id="A0ABD3F9W7"/>
<evidence type="ECO:0000256" key="1">
    <source>
        <dbReference type="SAM" id="MobiDB-lite"/>
    </source>
</evidence>
<feature type="compositionally biased region" description="Low complexity" evidence="1">
    <location>
        <begin position="63"/>
        <end position="83"/>
    </location>
</feature>
<sequence length="440" mass="48307">MALFSEAELLDVLTGIDASNTKGGVPGPSVNVVLNEDVLSSEQAFEDFMESLKSDDDAGVPMASDGSQSEGTSSSSSPPAAVGKSKRNVDAAATAEASTPIPAKPKRKRRKHELDHLRAVAAELEKKLKVLNRTSSDEQPGIGQFWKHISNQLMTERQKALGENARLRQLVREQVKSVKSMQRTLNKTPDLSKMGIASECSTLNPVQRQPPTSKDLYRELFQNISSSYSNGVGNMLLQQPCMPAPSLVGKRKMNMEMETTEECGPQMCLQFVESRLVPFSLLRIGDHAWDFLSGSNGHEDFHMALQTQGNELFGQCTVTNPCGSTQTLGNIAVRRYYEANKLTFVWECDGLCSDEGSSMRVHQTGWCVFEPAEDSPQNATIFRACARMTPSLTDTTCSDPFTDSAKTVGQTTEMVIESYERTVVYIFDAVLDSLAHEVAR</sequence>
<gene>
    <name evidence="2" type="ORF">V7S43_011533</name>
</gene>
<dbReference type="EMBL" id="JBIMZQ010000027">
    <property type="protein sequence ID" value="KAL3663647.1"/>
    <property type="molecule type" value="Genomic_DNA"/>
</dbReference>
<feature type="region of interest" description="Disordered" evidence="1">
    <location>
        <begin position="51"/>
        <end position="113"/>
    </location>
</feature>
<reference evidence="2 3" key="1">
    <citation type="submission" date="2024-09" db="EMBL/GenBank/DDBJ databases">
        <title>Genome sequencing and assembly of Phytophthora oleae, isolate VK10A, causative agent of rot of olive drupes.</title>
        <authorList>
            <person name="Conti Taguali S."/>
            <person name="Riolo M."/>
            <person name="La Spada F."/>
            <person name="Cacciola S.O."/>
            <person name="Dionisio G."/>
        </authorList>
    </citation>
    <scope>NUCLEOTIDE SEQUENCE [LARGE SCALE GENOMIC DNA]</scope>
    <source>
        <strain evidence="2 3">VK10A</strain>
    </source>
</reference>
<dbReference type="Proteomes" id="UP001632037">
    <property type="component" value="Unassembled WGS sequence"/>
</dbReference>
<comment type="caution">
    <text evidence="2">The sequence shown here is derived from an EMBL/GenBank/DDBJ whole genome shotgun (WGS) entry which is preliminary data.</text>
</comment>
<evidence type="ECO:0000313" key="3">
    <source>
        <dbReference type="Proteomes" id="UP001632037"/>
    </source>
</evidence>
<protein>
    <submittedName>
        <fullName evidence="2">Uncharacterized protein</fullName>
    </submittedName>
</protein>